<proteinExistence type="predicted"/>
<organism evidence="1 2">
    <name type="scientific">Nibrella viscosa</name>
    <dbReference type="NCBI Taxonomy" id="1084524"/>
    <lineage>
        <taxon>Bacteria</taxon>
        <taxon>Pseudomonadati</taxon>
        <taxon>Bacteroidota</taxon>
        <taxon>Cytophagia</taxon>
        <taxon>Cytophagales</taxon>
        <taxon>Spirosomataceae</taxon>
        <taxon>Nibrella</taxon>
    </lineage>
</organism>
<dbReference type="PROSITE" id="PS51257">
    <property type="entry name" value="PROKAR_LIPOPROTEIN"/>
    <property type="match status" value="1"/>
</dbReference>
<keyword evidence="2" id="KW-1185">Reference proteome</keyword>
<dbReference type="RefSeq" id="WP_345268048.1">
    <property type="nucleotide sequence ID" value="NZ_BAABHB010000005.1"/>
</dbReference>
<protein>
    <recommendedName>
        <fullName evidence="3">Lipoprotein</fullName>
    </recommendedName>
</protein>
<accession>A0ABP8KI97</accession>
<reference evidence="2" key="1">
    <citation type="journal article" date="2019" name="Int. J. Syst. Evol. Microbiol.">
        <title>The Global Catalogue of Microorganisms (GCM) 10K type strain sequencing project: providing services to taxonomists for standard genome sequencing and annotation.</title>
        <authorList>
            <consortium name="The Broad Institute Genomics Platform"/>
            <consortium name="The Broad Institute Genome Sequencing Center for Infectious Disease"/>
            <person name="Wu L."/>
            <person name="Ma J."/>
        </authorList>
    </citation>
    <scope>NUCLEOTIDE SEQUENCE [LARGE SCALE GENOMIC DNA]</scope>
    <source>
        <strain evidence="2">JCM 17925</strain>
    </source>
</reference>
<sequence>MKQAFVLFSIFGFLTSCDNPAKQSQTNRYFDVAGYIQRQIDTLAQQKPTVMKRLLVEGEVNQKQVNDINWGRELELFLQADINKPAYRNSYIINQPNPLTWQYRLKAGEKLPVQALTVVLDSLYRKPSRIEALLVTDNPLYQSERRLLLESDAGAGQHWQLRHYRIDGFQQLTFFDRNTFSVEGRVVE</sequence>
<dbReference type="Proteomes" id="UP001500936">
    <property type="component" value="Unassembled WGS sequence"/>
</dbReference>
<evidence type="ECO:0000313" key="2">
    <source>
        <dbReference type="Proteomes" id="UP001500936"/>
    </source>
</evidence>
<comment type="caution">
    <text evidence="1">The sequence shown here is derived from an EMBL/GenBank/DDBJ whole genome shotgun (WGS) entry which is preliminary data.</text>
</comment>
<evidence type="ECO:0008006" key="3">
    <source>
        <dbReference type="Google" id="ProtNLM"/>
    </source>
</evidence>
<name>A0ABP8KI97_9BACT</name>
<gene>
    <name evidence="1" type="ORF">GCM10023187_27470</name>
</gene>
<dbReference type="EMBL" id="BAABHB010000005">
    <property type="protein sequence ID" value="GAA4407192.1"/>
    <property type="molecule type" value="Genomic_DNA"/>
</dbReference>
<evidence type="ECO:0000313" key="1">
    <source>
        <dbReference type="EMBL" id="GAA4407192.1"/>
    </source>
</evidence>